<accession>A0A1A8YTB9</accession>
<evidence type="ECO:0000313" key="2">
    <source>
        <dbReference type="Proteomes" id="UP000078550"/>
    </source>
</evidence>
<proteinExistence type="predicted"/>
<evidence type="ECO:0000313" key="1">
    <source>
        <dbReference type="EMBL" id="SBT34897.1"/>
    </source>
</evidence>
<dbReference type="Proteomes" id="UP000078550">
    <property type="component" value="Unassembled WGS sequence"/>
</dbReference>
<dbReference type="EMBL" id="FLRE01000087">
    <property type="protein sequence ID" value="SBT34897.1"/>
    <property type="molecule type" value="Genomic_DNA"/>
</dbReference>
<dbReference type="AlphaFoldDB" id="A0A1A8YTB9"/>
<sequence>MHLTRNVFYDEASTFVRIVSAHGAVKIVWRGNMLPQRKKIEKRMYKMFCHKKRKRLLYALAAGSPAYYLYRKRSKRNEFETVRNNNDIDKLKTLNINNVCSYFPLLLLHIYDNYVYKNKLLRIFYFKYKKRYSEKGHPSIKRILEQNENFVNNVGTHGRISNYGDAHGRISNYGDAHGRVTNYDFISNERNLFNKLYVYELVLDKSIKYAILSPQLSIHILKELSSYFVNINTKLFNEREFSIYKKGKGKGSWIPTLKLLGSYSGWNLEGRSKNNDYNGWKYSRMRKNTLQKDTALVNKRGNIYEKYDIHKFEEAYIREKKCNSEHDQVTLNFLYLLNQAYDNRNKKENKEHDAIRSLFYFYQDLTVNKGEKNKNDSNYVYSTDTNKGTSFPGETRVNTIGGNRTKGKEGRLCLNTIKGKLPRLWRVSTKNAAVKKEEADTKDSTESVRSYDVTNANANVSTELVRSYDVTKANANVSTELVRSYDVTKANANVSTELVRSYDVTKANANVSTELVRSYNTEKADAQLPKSATTNLQFGREALLECHDCLGEVKMLNDLYLLLYLRLLLECSIKMLSIKKNISLLEKRQSFEKENKIIYLNTADAINNLKFGKSVNREKRNSSEGSQIGKKLCVNSKDTLSPFSSSLNGKKNYDSDIHYRGNYWQSKWGDGQWVKKILSGVEETVGEYIEHVSNYIDVKLFKIKRNINYYIFNIDEVLVNKYYNIIHARNVGKINTHLNKSKKRDIDINKFHDLYTSMITNLSNIFSFVYLIDEQNGAYKILNLYNNRIFYEYNYLNEGQNIFYKNAVRQYLRCFTNKLLIRFCGRCNGEQAVGCSQRGNAGGIDENSHAESHGREGRIEHNHCYHPRRGEKLERSVIWACICTCANYTTTSGACTANERVFEVVKRWKWQTRAQLRKRKPRI</sequence>
<organism evidence="1 2">
    <name type="scientific">Plasmodium ovale wallikeri</name>
    <dbReference type="NCBI Taxonomy" id="864142"/>
    <lineage>
        <taxon>Eukaryota</taxon>
        <taxon>Sar</taxon>
        <taxon>Alveolata</taxon>
        <taxon>Apicomplexa</taxon>
        <taxon>Aconoidasida</taxon>
        <taxon>Haemosporida</taxon>
        <taxon>Plasmodiidae</taxon>
        <taxon>Plasmodium</taxon>
        <taxon>Plasmodium (Plasmodium)</taxon>
    </lineage>
</organism>
<reference evidence="2" key="1">
    <citation type="submission" date="2016-05" db="EMBL/GenBank/DDBJ databases">
        <authorList>
            <person name="Naeem Raeece"/>
        </authorList>
    </citation>
    <scope>NUCLEOTIDE SEQUENCE [LARGE SCALE GENOMIC DNA]</scope>
</reference>
<protein>
    <submittedName>
        <fullName evidence="1">Uncharacterized protein</fullName>
    </submittedName>
</protein>
<gene>
    <name evidence="1" type="ORF">POVWA2_022260</name>
</gene>
<name>A0A1A8YTB9_PLAOA</name>